<organism evidence="7 8">
    <name type="scientific">Bacillus benzoevorans</name>
    <dbReference type="NCBI Taxonomy" id="1456"/>
    <lineage>
        <taxon>Bacteria</taxon>
        <taxon>Bacillati</taxon>
        <taxon>Bacillota</taxon>
        <taxon>Bacilli</taxon>
        <taxon>Bacillales</taxon>
        <taxon>Bacillaceae</taxon>
        <taxon>Bacillus</taxon>
    </lineage>
</organism>
<keyword evidence="5 7" id="KW-0808">Transferase</keyword>
<comment type="similarity">
    <text evidence="1 5">Belongs to the CoaE family.</text>
</comment>
<dbReference type="Pfam" id="PF01121">
    <property type="entry name" value="CoaE"/>
    <property type="match status" value="1"/>
</dbReference>
<dbReference type="GO" id="GO:0015937">
    <property type="term" value="P:coenzyme A biosynthetic process"/>
    <property type="evidence" value="ECO:0007669"/>
    <property type="project" value="UniProtKB-UniRule"/>
</dbReference>
<evidence type="ECO:0000313" key="7">
    <source>
        <dbReference type="EMBL" id="MBB6445678.1"/>
    </source>
</evidence>
<evidence type="ECO:0000256" key="3">
    <source>
        <dbReference type="ARBA" id="ARBA00022840"/>
    </source>
</evidence>
<dbReference type="InterPro" id="IPR027417">
    <property type="entry name" value="P-loop_NTPase"/>
</dbReference>
<dbReference type="CDD" id="cd02022">
    <property type="entry name" value="DPCK"/>
    <property type="match status" value="1"/>
</dbReference>
<evidence type="ECO:0000313" key="8">
    <source>
        <dbReference type="Proteomes" id="UP000531594"/>
    </source>
</evidence>
<keyword evidence="5" id="KW-0963">Cytoplasm</keyword>
<keyword evidence="2 5" id="KW-0547">Nucleotide-binding</keyword>
<keyword evidence="5 7" id="KW-0418">Kinase</keyword>
<keyword evidence="4 5" id="KW-0173">Coenzyme A biosynthesis</keyword>
<dbReference type="Gene3D" id="3.40.50.300">
    <property type="entry name" value="P-loop containing nucleotide triphosphate hydrolases"/>
    <property type="match status" value="1"/>
</dbReference>
<comment type="subcellular location">
    <subcellularLocation>
        <location evidence="5">Cytoplasm</location>
    </subcellularLocation>
</comment>
<dbReference type="PROSITE" id="PS51219">
    <property type="entry name" value="DPCK"/>
    <property type="match status" value="1"/>
</dbReference>
<dbReference type="UniPathway" id="UPA00241">
    <property type="reaction ID" value="UER00356"/>
</dbReference>
<dbReference type="HAMAP" id="MF_00376">
    <property type="entry name" value="Dephospho_CoA_kinase"/>
    <property type="match status" value="1"/>
</dbReference>
<comment type="caution">
    <text evidence="7">The sequence shown here is derived from an EMBL/GenBank/DDBJ whole genome shotgun (WGS) entry which is preliminary data.</text>
</comment>
<proteinExistence type="inferred from homology"/>
<reference evidence="7 8" key="1">
    <citation type="submission" date="2020-08" db="EMBL/GenBank/DDBJ databases">
        <title>Genomic Encyclopedia of Type Strains, Phase IV (KMG-IV): sequencing the most valuable type-strain genomes for metagenomic binning, comparative biology and taxonomic classification.</title>
        <authorList>
            <person name="Goeker M."/>
        </authorList>
    </citation>
    <scope>NUCLEOTIDE SEQUENCE [LARGE SCALE GENOMIC DNA]</scope>
    <source>
        <strain evidence="7 8">DSM 5391</strain>
    </source>
</reference>
<evidence type="ECO:0000256" key="5">
    <source>
        <dbReference type="HAMAP-Rule" id="MF_00376"/>
    </source>
</evidence>
<protein>
    <recommendedName>
        <fullName evidence="5 6">Dephospho-CoA kinase</fullName>
        <ecNumber evidence="5 6">2.7.1.24</ecNumber>
    </recommendedName>
    <alternativeName>
        <fullName evidence="5">Dephosphocoenzyme A kinase</fullName>
    </alternativeName>
</protein>
<evidence type="ECO:0000256" key="6">
    <source>
        <dbReference type="NCBIfam" id="TIGR00152"/>
    </source>
</evidence>
<dbReference type="EMBL" id="JACHGK010000007">
    <property type="protein sequence ID" value="MBB6445678.1"/>
    <property type="molecule type" value="Genomic_DNA"/>
</dbReference>
<sequence length="204" mass="23076">MTLVIGLTGGIASGKSTVANMCKEQGITVIDADMESRDVVEPGEKAYDQIIEHFGKGILLADGTINRAKLGEIIFNNKEERMVLNGIVHPAVRERMNAKKEAAAARNEAILIMDIPLLFESKLTNLVDRSLLVYVDETTQLKRLMERNQYSEQEAISRIQSQMPLKEKRILSDRVIDNSGTPEQTRVQLYRILKEWGFEEKKED</sequence>
<comment type="pathway">
    <text evidence="5">Cofactor biosynthesis; coenzyme A biosynthesis; CoA from (R)-pantothenate: step 5/5.</text>
</comment>
<dbReference type="RefSeq" id="WP_184525954.1">
    <property type="nucleotide sequence ID" value="NZ_JACHGK010000007.1"/>
</dbReference>
<dbReference type="PANTHER" id="PTHR10695:SF46">
    <property type="entry name" value="BIFUNCTIONAL COENZYME A SYNTHASE-RELATED"/>
    <property type="match status" value="1"/>
</dbReference>
<feature type="binding site" evidence="5">
    <location>
        <begin position="12"/>
        <end position="17"/>
    </location>
    <ligand>
        <name>ATP</name>
        <dbReference type="ChEBI" id="CHEBI:30616"/>
    </ligand>
</feature>
<dbReference type="SUPFAM" id="SSF52540">
    <property type="entry name" value="P-loop containing nucleoside triphosphate hydrolases"/>
    <property type="match status" value="1"/>
</dbReference>
<accession>A0A7X0LVJ2</accession>
<gene>
    <name evidence="5" type="primary">coaE</name>
    <name evidence="7" type="ORF">HNR53_002303</name>
</gene>
<dbReference type="NCBIfam" id="TIGR00152">
    <property type="entry name" value="dephospho-CoA kinase"/>
    <property type="match status" value="1"/>
</dbReference>
<dbReference type="AlphaFoldDB" id="A0A7X0LVJ2"/>
<comment type="catalytic activity">
    <reaction evidence="5">
        <text>3'-dephospho-CoA + ATP = ADP + CoA + H(+)</text>
        <dbReference type="Rhea" id="RHEA:18245"/>
        <dbReference type="ChEBI" id="CHEBI:15378"/>
        <dbReference type="ChEBI" id="CHEBI:30616"/>
        <dbReference type="ChEBI" id="CHEBI:57287"/>
        <dbReference type="ChEBI" id="CHEBI:57328"/>
        <dbReference type="ChEBI" id="CHEBI:456216"/>
        <dbReference type="EC" id="2.7.1.24"/>
    </reaction>
</comment>
<dbReference type="PANTHER" id="PTHR10695">
    <property type="entry name" value="DEPHOSPHO-COA KINASE-RELATED"/>
    <property type="match status" value="1"/>
</dbReference>
<evidence type="ECO:0000256" key="2">
    <source>
        <dbReference type="ARBA" id="ARBA00022741"/>
    </source>
</evidence>
<dbReference type="GO" id="GO:0004140">
    <property type="term" value="F:dephospho-CoA kinase activity"/>
    <property type="evidence" value="ECO:0007669"/>
    <property type="project" value="UniProtKB-UniRule"/>
</dbReference>
<name>A0A7X0LVJ2_9BACI</name>
<keyword evidence="3 5" id="KW-0067">ATP-binding</keyword>
<dbReference type="InterPro" id="IPR001977">
    <property type="entry name" value="Depp_CoAkinase"/>
</dbReference>
<evidence type="ECO:0000256" key="1">
    <source>
        <dbReference type="ARBA" id="ARBA00009018"/>
    </source>
</evidence>
<evidence type="ECO:0000256" key="4">
    <source>
        <dbReference type="ARBA" id="ARBA00022993"/>
    </source>
</evidence>
<dbReference type="Proteomes" id="UP000531594">
    <property type="component" value="Unassembled WGS sequence"/>
</dbReference>
<dbReference type="GO" id="GO:0005737">
    <property type="term" value="C:cytoplasm"/>
    <property type="evidence" value="ECO:0007669"/>
    <property type="project" value="UniProtKB-SubCell"/>
</dbReference>
<dbReference type="EC" id="2.7.1.24" evidence="5 6"/>
<keyword evidence="8" id="KW-1185">Reference proteome</keyword>
<dbReference type="GO" id="GO:0005524">
    <property type="term" value="F:ATP binding"/>
    <property type="evidence" value="ECO:0007669"/>
    <property type="project" value="UniProtKB-UniRule"/>
</dbReference>
<dbReference type="FunFam" id="3.40.50.300:FF:000485">
    <property type="entry name" value="Dephospho-CoA kinase CAB5"/>
    <property type="match status" value="1"/>
</dbReference>
<comment type="function">
    <text evidence="5">Catalyzes the phosphorylation of the 3'-hydroxyl group of dephosphocoenzyme A to form coenzyme A.</text>
</comment>